<comment type="caution">
    <text evidence="2">The sequence shown here is derived from an EMBL/GenBank/DDBJ whole genome shotgun (WGS) entry which is preliminary data.</text>
</comment>
<feature type="signal peptide" evidence="1">
    <location>
        <begin position="1"/>
        <end position="19"/>
    </location>
</feature>
<accession>A0A927FRG1</accession>
<keyword evidence="1" id="KW-0732">Signal</keyword>
<dbReference type="AlphaFoldDB" id="A0A927FRG1"/>
<dbReference type="RefSeq" id="WP_191772149.1">
    <property type="nucleotide sequence ID" value="NZ_JACYFU010000001.1"/>
</dbReference>
<protein>
    <submittedName>
        <fullName evidence="2">Uncharacterized protein</fullName>
    </submittedName>
</protein>
<dbReference type="EMBL" id="JACYFU010000001">
    <property type="protein sequence ID" value="MBD8064027.1"/>
    <property type="molecule type" value="Genomic_DNA"/>
</dbReference>
<evidence type="ECO:0000313" key="2">
    <source>
        <dbReference type="EMBL" id="MBD8064027.1"/>
    </source>
</evidence>
<dbReference type="Proteomes" id="UP000654108">
    <property type="component" value="Unassembled WGS sequence"/>
</dbReference>
<keyword evidence="3" id="KW-1185">Reference proteome</keyword>
<feature type="chain" id="PRO_5037092801" evidence="1">
    <location>
        <begin position="20"/>
        <end position="144"/>
    </location>
</feature>
<proteinExistence type="predicted"/>
<name>A0A927FRG1_9HYPH</name>
<gene>
    <name evidence="2" type="ORF">IC608_00870</name>
</gene>
<evidence type="ECO:0000256" key="1">
    <source>
        <dbReference type="SAM" id="SignalP"/>
    </source>
</evidence>
<sequence>MRLAPVLLAFACSALPAFAQSEEDVMNRIETIHGNAEGFFDVFGAMQDAVMLGDPTEIAHYGLYPLVVNANGETYDVLEEQDLSDNFDALVSPETLDALRTQDVADLIVTDEGVGIGDGAIWITNICLDDACDQTQWGIFSINN</sequence>
<reference evidence="2" key="1">
    <citation type="submission" date="2020-09" db="EMBL/GenBank/DDBJ databases">
        <title>Genome seq and assembly of Devosia sp.</title>
        <authorList>
            <person name="Chhetri G."/>
        </authorList>
    </citation>
    <scope>NUCLEOTIDE SEQUENCE</scope>
    <source>
        <strain evidence="2">PTR5</strain>
    </source>
</reference>
<evidence type="ECO:0000313" key="3">
    <source>
        <dbReference type="Proteomes" id="UP000654108"/>
    </source>
</evidence>
<organism evidence="2 3">
    <name type="scientific">Devosia oryzisoli</name>
    <dbReference type="NCBI Taxonomy" id="2774138"/>
    <lineage>
        <taxon>Bacteria</taxon>
        <taxon>Pseudomonadati</taxon>
        <taxon>Pseudomonadota</taxon>
        <taxon>Alphaproteobacteria</taxon>
        <taxon>Hyphomicrobiales</taxon>
        <taxon>Devosiaceae</taxon>
        <taxon>Devosia</taxon>
    </lineage>
</organism>